<dbReference type="OrthoDB" id="10341218at2759"/>
<dbReference type="AlphaFoldDB" id="A0A2P5F1J7"/>
<dbReference type="Proteomes" id="UP000237000">
    <property type="component" value="Unassembled WGS sequence"/>
</dbReference>
<reference evidence="2" key="1">
    <citation type="submission" date="2016-06" db="EMBL/GenBank/DDBJ databases">
        <title>Parallel loss of symbiosis genes in relatives of nitrogen-fixing non-legume Parasponia.</title>
        <authorList>
            <person name="Van Velzen R."/>
            <person name="Holmer R."/>
            <person name="Bu F."/>
            <person name="Rutten L."/>
            <person name="Van Zeijl A."/>
            <person name="Liu W."/>
            <person name="Santuari L."/>
            <person name="Cao Q."/>
            <person name="Sharma T."/>
            <person name="Shen D."/>
            <person name="Roswanjaya Y."/>
            <person name="Wardhani T."/>
            <person name="Kalhor M.S."/>
            <person name="Jansen J."/>
            <person name="Van den Hoogen J."/>
            <person name="Gungor B."/>
            <person name="Hartog M."/>
            <person name="Hontelez J."/>
            <person name="Verver J."/>
            <person name="Yang W.-C."/>
            <person name="Schijlen E."/>
            <person name="Repin R."/>
            <person name="Schilthuizen M."/>
            <person name="Schranz E."/>
            <person name="Heidstra R."/>
            <person name="Miyata K."/>
            <person name="Fedorova E."/>
            <person name="Kohlen W."/>
            <person name="Bisseling T."/>
            <person name="Smit S."/>
            <person name="Geurts R."/>
        </authorList>
    </citation>
    <scope>NUCLEOTIDE SEQUENCE [LARGE SCALE GENOMIC DNA]</scope>
    <source>
        <strain evidence="2">cv. RG33-2</strain>
    </source>
</reference>
<dbReference type="EMBL" id="JXTC01000072">
    <property type="protein sequence ID" value="PON91660.1"/>
    <property type="molecule type" value="Genomic_DNA"/>
</dbReference>
<dbReference type="InParanoid" id="A0A2P5F1J7"/>
<sequence>HKQSNCTKNLCKGLFVNEIYNEGNGEPVYDSEVIEHSVRNEEYVTGDIGLMLMVLRNYLTPHGNNRD</sequence>
<keyword evidence="2" id="KW-1185">Reference proteome</keyword>
<protein>
    <submittedName>
        <fullName evidence="1">Uncharacterized protein</fullName>
    </submittedName>
</protein>
<comment type="caution">
    <text evidence="1">The sequence shown here is derived from an EMBL/GenBank/DDBJ whole genome shotgun (WGS) entry which is preliminary data.</text>
</comment>
<name>A0A2P5F1J7_TREOI</name>
<proteinExistence type="predicted"/>
<evidence type="ECO:0000313" key="1">
    <source>
        <dbReference type="EMBL" id="PON91660.1"/>
    </source>
</evidence>
<evidence type="ECO:0000313" key="2">
    <source>
        <dbReference type="Proteomes" id="UP000237000"/>
    </source>
</evidence>
<feature type="non-terminal residue" evidence="1">
    <location>
        <position position="1"/>
    </location>
</feature>
<gene>
    <name evidence="1" type="ORF">TorRG33x02_124910</name>
</gene>
<accession>A0A2P5F1J7</accession>
<organism evidence="1 2">
    <name type="scientific">Trema orientale</name>
    <name type="common">Charcoal tree</name>
    <name type="synonym">Celtis orientalis</name>
    <dbReference type="NCBI Taxonomy" id="63057"/>
    <lineage>
        <taxon>Eukaryota</taxon>
        <taxon>Viridiplantae</taxon>
        <taxon>Streptophyta</taxon>
        <taxon>Embryophyta</taxon>
        <taxon>Tracheophyta</taxon>
        <taxon>Spermatophyta</taxon>
        <taxon>Magnoliopsida</taxon>
        <taxon>eudicotyledons</taxon>
        <taxon>Gunneridae</taxon>
        <taxon>Pentapetalae</taxon>
        <taxon>rosids</taxon>
        <taxon>fabids</taxon>
        <taxon>Rosales</taxon>
        <taxon>Cannabaceae</taxon>
        <taxon>Trema</taxon>
    </lineage>
</organism>